<dbReference type="Proteomes" id="UP000189796">
    <property type="component" value="Chromosome I"/>
</dbReference>
<dbReference type="GO" id="GO:0003700">
    <property type="term" value="F:DNA-binding transcription factor activity"/>
    <property type="evidence" value="ECO:0007669"/>
    <property type="project" value="TreeGrafter"/>
</dbReference>
<dbReference type="InterPro" id="IPR014710">
    <property type="entry name" value="RmlC-like_jellyroll"/>
</dbReference>
<evidence type="ECO:0000313" key="4">
    <source>
        <dbReference type="Proteomes" id="UP000189796"/>
    </source>
</evidence>
<dbReference type="PANTHER" id="PTHR46797">
    <property type="entry name" value="HTH-TYPE TRANSCRIPTIONAL REGULATOR"/>
    <property type="match status" value="1"/>
</dbReference>
<dbReference type="EMBL" id="LT670817">
    <property type="protein sequence ID" value="SHH11163.1"/>
    <property type="molecule type" value="Genomic_DNA"/>
</dbReference>
<feature type="domain" description="HTH cro/C1-type" evidence="2">
    <location>
        <begin position="63"/>
        <end position="117"/>
    </location>
</feature>
<proteinExistence type="predicted"/>
<keyword evidence="1" id="KW-0238">DNA-binding</keyword>
<dbReference type="AlphaFoldDB" id="A0A1M5QCD1"/>
<dbReference type="InterPro" id="IPR010982">
    <property type="entry name" value="Lambda_DNA-bd_dom_sf"/>
</dbReference>
<dbReference type="SUPFAM" id="SSF51182">
    <property type="entry name" value="RmlC-like cupins"/>
    <property type="match status" value="1"/>
</dbReference>
<name>A0A1M5QCD1_9BRAD</name>
<evidence type="ECO:0000256" key="1">
    <source>
        <dbReference type="ARBA" id="ARBA00023125"/>
    </source>
</evidence>
<dbReference type="Gene3D" id="1.10.260.40">
    <property type="entry name" value="lambda repressor-like DNA-binding domains"/>
    <property type="match status" value="1"/>
</dbReference>
<evidence type="ECO:0000259" key="2">
    <source>
        <dbReference type="PROSITE" id="PS50943"/>
    </source>
</evidence>
<dbReference type="Gene3D" id="2.60.120.10">
    <property type="entry name" value="Jelly Rolls"/>
    <property type="match status" value="1"/>
</dbReference>
<protein>
    <submittedName>
        <fullName evidence="3">Transcriptional regulator, XRE family with cupin sensor</fullName>
    </submittedName>
</protein>
<dbReference type="CDD" id="cd02209">
    <property type="entry name" value="cupin_XRE_C"/>
    <property type="match status" value="1"/>
</dbReference>
<dbReference type="PROSITE" id="PS50943">
    <property type="entry name" value="HTH_CROC1"/>
    <property type="match status" value="1"/>
</dbReference>
<dbReference type="Pfam" id="PF01381">
    <property type="entry name" value="HTH_3"/>
    <property type="match status" value="1"/>
</dbReference>
<dbReference type="InterPro" id="IPR013096">
    <property type="entry name" value="Cupin_2"/>
</dbReference>
<evidence type="ECO:0000313" key="3">
    <source>
        <dbReference type="EMBL" id="SHH11163.1"/>
    </source>
</evidence>
<dbReference type="InterPro" id="IPR011051">
    <property type="entry name" value="RmlC_Cupin_sf"/>
</dbReference>
<gene>
    <name evidence="3" type="ORF">SAMN05443248_3720</name>
</gene>
<reference evidence="3 4" key="1">
    <citation type="submission" date="2016-11" db="EMBL/GenBank/DDBJ databases">
        <authorList>
            <person name="Jaros S."/>
            <person name="Januszkiewicz K."/>
            <person name="Wedrychowicz H."/>
        </authorList>
    </citation>
    <scope>NUCLEOTIDE SEQUENCE [LARGE SCALE GENOMIC DNA]</scope>
    <source>
        <strain evidence="3 4">GAS138</strain>
    </source>
</reference>
<dbReference type="SMART" id="SM00530">
    <property type="entry name" value="HTH_XRE"/>
    <property type="match status" value="1"/>
</dbReference>
<dbReference type="SUPFAM" id="SSF47413">
    <property type="entry name" value="lambda repressor-like DNA-binding domains"/>
    <property type="match status" value="1"/>
</dbReference>
<dbReference type="GO" id="GO:0005829">
    <property type="term" value="C:cytosol"/>
    <property type="evidence" value="ECO:0007669"/>
    <property type="project" value="TreeGrafter"/>
</dbReference>
<dbReference type="InterPro" id="IPR001387">
    <property type="entry name" value="Cro/C1-type_HTH"/>
</dbReference>
<dbReference type="InterPro" id="IPR050807">
    <property type="entry name" value="TransReg_Diox_bact_type"/>
</dbReference>
<dbReference type="GO" id="GO:0003677">
    <property type="term" value="F:DNA binding"/>
    <property type="evidence" value="ECO:0007669"/>
    <property type="project" value="UniProtKB-KW"/>
</dbReference>
<accession>A0A1M5QCD1</accession>
<dbReference type="CDD" id="cd00093">
    <property type="entry name" value="HTH_XRE"/>
    <property type="match status" value="1"/>
</dbReference>
<organism evidence="3 4">
    <name type="scientific">Bradyrhizobium erythrophlei</name>
    <dbReference type="NCBI Taxonomy" id="1437360"/>
    <lineage>
        <taxon>Bacteria</taxon>
        <taxon>Pseudomonadati</taxon>
        <taxon>Pseudomonadota</taxon>
        <taxon>Alphaproteobacteria</taxon>
        <taxon>Hyphomicrobiales</taxon>
        <taxon>Nitrobacteraceae</taxon>
        <taxon>Bradyrhizobium</taxon>
    </lineage>
</organism>
<sequence length="238" mass="25717">MKASQPQQRFGNQVAPYRADLADLTEERLIIMAVRSLQSSEEWSTNAPTAGQTDPGEAIGGQIRELRKIKGLTLNEVATQAGVSVGYLSQIERNQSKLPIGVLKKLSDVLGVQMNWFFQGNANSASEERDIIVRKANRRQLTFTGLGIVEELLSPNLGGPLELLLSTIAPGADSGDYSHDGAEAGIVTAGVLDLVVDGKSFRLEEGDSFAFKSTSIHRCSNPGKIATKVIWVITPPHY</sequence>
<dbReference type="PANTHER" id="PTHR46797:SF2">
    <property type="entry name" value="TRANSCRIPTIONAL REGULATOR"/>
    <property type="match status" value="1"/>
</dbReference>
<dbReference type="Pfam" id="PF07883">
    <property type="entry name" value="Cupin_2"/>
    <property type="match status" value="1"/>
</dbReference>